<organism evidence="2 3">
    <name type="scientific">Lysobacter capsici AZ78</name>
    <dbReference type="NCBI Taxonomy" id="1444315"/>
    <lineage>
        <taxon>Bacteria</taxon>
        <taxon>Pseudomonadati</taxon>
        <taxon>Pseudomonadota</taxon>
        <taxon>Gammaproteobacteria</taxon>
        <taxon>Lysobacterales</taxon>
        <taxon>Lysobacteraceae</taxon>
        <taxon>Lysobacter</taxon>
    </lineage>
</organism>
<proteinExistence type="predicted"/>
<feature type="compositionally biased region" description="Low complexity" evidence="1">
    <location>
        <begin position="1"/>
        <end position="11"/>
    </location>
</feature>
<feature type="region of interest" description="Disordered" evidence="1">
    <location>
        <begin position="369"/>
        <end position="413"/>
    </location>
</feature>
<evidence type="ECO:0000313" key="2">
    <source>
        <dbReference type="EMBL" id="KWS05315.1"/>
    </source>
</evidence>
<feature type="compositionally biased region" description="Low complexity" evidence="1">
    <location>
        <begin position="451"/>
        <end position="465"/>
    </location>
</feature>
<comment type="caution">
    <text evidence="2">The sequence shown here is derived from an EMBL/GenBank/DDBJ whole genome shotgun (WGS) entry which is preliminary data.</text>
</comment>
<feature type="compositionally biased region" description="Basic and acidic residues" evidence="1">
    <location>
        <begin position="377"/>
        <end position="387"/>
    </location>
</feature>
<feature type="region of interest" description="Disordered" evidence="1">
    <location>
        <begin position="1"/>
        <end position="69"/>
    </location>
</feature>
<dbReference type="RefSeq" id="WP_153019070.1">
    <property type="nucleotide sequence ID" value="NZ_JAJA02000001.1"/>
</dbReference>
<accession>A0A120AGY4</accession>
<gene>
    <name evidence="2" type="ORF">AZ78_2866</name>
</gene>
<dbReference type="Proteomes" id="UP000023435">
    <property type="component" value="Unassembled WGS sequence"/>
</dbReference>
<name>A0A120AGY4_9GAMM</name>
<evidence type="ECO:0000313" key="3">
    <source>
        <dbReference type="Proteomes" id="UP000023435"/>
    </source>
</evidence>
<evidence type="ECO:0000256" key="1">
    <source>
        <dbReference type="SAM" id="MobiDB-lite"/>
    </source>
</evidence>
<feature type="compositionally biased region" description="Pro residues" evidence="1">
    <location>
        <begin position="49"/>
        <end position="59"/>
    </location>
</feature>
<protein>
    <submittedName>
        <fullName evidence="2">Uncharacterized protein</fullName>
    </submittedName>
</protein>
<keyword evidence="3" id="KW-1185">Reference proteome</keyword>
<feature type="region of interest" description="Disordered" evidence="1">
    <location>
        <begin position="438"/>
        <end position="476"/>
    </location>
</feature>
<reference evidence="2 3" key="1">
    <citation type="journal article" date="2014" name="Genome Announc.">
        <title>Draft Genome Sequence of Lysobacter capsici AZ78, a Bacterium Antagonistic to Plant-Pathogenic Oomycetes.</title>
        <authorList>
            <person name="Puopolo G."/>
            <person name="Sonego P."/>
            <person name="Engelen K."/>
            <person name="Pertot I."/>
        </authorList>
    </citation>
    <scope>NUCLEOTIDE SEQUENCE [LARGE SCALE GENOMIC DNA]</scope>
    <source>
        <strain evidence="2 3">AZ78</strain>
    </source>
</reference>
<dbReference type="OrthoDB" id="9899075at2"/>
<dbReference type="EMBL" id="JAJA02000001">
    <property type="protein sequence ID" value="KWS05315.1"/>
    <property type="molecule type" value="Genomic_DNA"/>
</dbReference>
<sequence>MAEPTGPSNGQTPPPGGSPTPPPPDVRLQPFGIALPQPQWPDMSATGPWPLPPASPPGTVPGFRIPPSQDPLSVLGPGLGAAGLTAPVTLPGRSEGSGITWSGNTPLLGHFQRQTIAGADGSVTSIGATLTDPRTGAVSGFAGGSTGPFNLAIGGNQNGFVVAGSQTNGVDTLSLGVAGNLQTQTYTGFGSLQLGVNQWTVQYAQSPAGASASLGAARDLGGGASLSAGVNYNGATDTTRFNGAYAGGPQGFNLNGAVVLSPQGTRIEGAANAPLGTNDWLRLGVAGSVGPGDAHSYGPTVSATLAPGFTATGQARFERDLSGRDSFTAGADFRYRMPDSPFSLRAGGSVTDGRPQGYIGFDLTFPFGGGSRSPAPSRDHLPDRRSAVEPPTPVDGRAPTGPRTASATDDPNALIHGLMTGDRGALDAARNLPAGQEMRRQAVAVVDRQEQQAAQAPETQQVVQPDAPSGGARSIG</sequence>
<dbReference type="AlphaFoldDB" id="A0A120AGY4"/>
<feature type="compositionally biased region" description="Pro residues" evidence="1">
    <location>
        <begin position="12"/>
        <end position="25"/>
    </location>
</feature>